<evidence type="ECO:0000313" key="5">
    <source>
        <dbReference type="EMBL" id="SFE00257.1"/>
    </source>
</evidence>
<dbReference type="Gene3D" id="2.60.40.790">
    <property type="match status" value="1"/>
</dbReference>
<accession>A0A1I1WYR4</accession>
<dbReference type="InterPro" id="IPR002068">
    <property type="entry name" value="A-crystallin/Hsp20_dom"/>
</dbReference>
<name>A0A1I1WYR4_9GAMM</name>
<sequence>MRTVLDFSPLHRSSIGFDRVFDLLESAARTPQPDNWPPFDSVKIGEDQYRIVMALAGFSRDDLRIEVQNNLLTVTGERKTDHVGEILHRGIANRPFTRRFELAEHMLVARAELHDGLLVIDLKRELPEALKPRTIPIGGAEKAPSEARLLQRQAA</sequence>
<reference evidence="6" key="1">
    <citation type="submission" date="2016-10" db="EMBL/GenBank/DDBJ databases">
        <authorList>
            <person name="Varghese N."/>
            <person name="Submissions S."/>
        </authorList>
    </citation>
    <scope>NUCLEOTIDE SEQUENCE [LARGE SCALE GENOMIC DNA]</scope>
    <source>
        <strain evidence="6">UNC178MFTsu3.1</strain>
    </source>
</reference>
<dbReference type="CDD" id="cd06470">
    <property type="entry name" value="ACD_IbpA-B_like"/>
    <property type="match status" value="1"/>
</dbReference>
<evidence type="ECO:0000313" key="6">
    <source>
        <dbReference type="Proteomes" id="UP000199477"/>
    </source>
</evidence>
<dbReference type="PANTHER" id="PTHR47062:SF1">
    <property type="entry name" value="SMALL HEAT SHOCK PROTEIN IBPA"/>
    <property type="match status" value="1"/>
</dbReference>
<organism evidence="5 6">
    <name type="scientific">Dyella marensis</name>
    <dbReference type="NCBI Taxonomy" id="500610"/>
    <lineage>
        <taxon>Bacteria</taxon>
        <taxon>Pseudomonadati</taxon>
        <taxon>Pseudomonadota</taxon>
        <taxon>Gammaproteobacteria</taxon>
        <taxon>Lysobacterales</taxon>
        <taxon>Rhodanobacteraceae</taxon>
        <taxon>Dyella</taxon>
    </lineage>
</organism>
<dbReference type="InterPro" id="IPR037913">
    <property type="entry name" value="ACD_IbpA/B"/>
</dbReference>
<evidence type="ECO:0000256" key="1">
    <source>
        <dbReference type="ARBA" id="ARBA00023016"/>
    </source>
</evidence>
<keyword evidence="6" id="KW-1185">Reference proteome</keyword>
<dbReference type="InterPro" id="IPR008978">
    <property type="entry name" value="HSP20-like_chaperone"/>
</dbReference>
<evidence type="ECO:0000259" key="4">
    <source>
        <dbReference type="PROSITE" id="PS01031"/>
    </source>
</evidence>
<dbReference type="SUPFAM" id="SSF49764">
    <property type="entry name" value="HSP20-like chaperones"/>
    <property type="match status" value="1"/>
</dbReference>
<dbReference type="RefSeq" id="WP_026634133.1">
    <property type="nucleotide sequence ID" value="NZ_FONH01000001.1"/>
</dbReference>
<dbReference type="EMBL" id="FONH01000001">
    <property type="protein sequence ID" value="SFE00257.1"/>
    <property type="molecule type" value="Genomic_DNA"/>
</dbReference>
<protein>
    <submittedName>
        <fullName evidence="5">Molecular chaperone IbpA</fullName>
    </submittedName>
</protein>
<dbReference type="STRING" id="500610.SAMN02799615_00063"/>
<gene>
    <name evidence="5" type="ORF">SAMN02799615_00063</name>
</gene>
<dbReference type="Pfam" id="PF00011">
    <property type="entry name" value="HSP20"/>
    <property type="match status" value="1"/>
</dbReference>
<dbReference type="PROSITE" id="PS01031">
    <property type="entry name" value="SHSP"/>
    <property type="match status" value="1"/>
</dbReference>
<keyword evidence="1" id="KW-0346">Stress response</keyword>
<comment type="similarity">
    <text evidence="2 3">Belongs to the small heat shock protein (HSP20) family.</text>
</comment>
<proteinExistence type="inferred from homology"/>
<evidence type="ECO:0000256" key="3">
    <source>
        <dbReference type="RuleBase" id="RU003616"/>
    </source>
</evidence>
<dbReference type="AlphaFoldDB" id="A0A1I1WYR4"/>
<dbReference type="Proteomes" id="UP000199477">
    <property type="component" value="Unassembled WGS sequence"/>
</dbReference>
<dbReference type="PANTHER" id="PTHR47062">
    <property type="match status" value="1"/>
</dbReference>
<evidence type="ECO:0000256" key="2">
    <source>
        <dbReference type="PROSITE-ProRule" id="PRU00285"/>
    </source>
</evidence>
<feature type="domain" description="SHSP" evidence="4">
    <location>
        <begin position="30"/>
        <end position="140"/>
    </location>
</feature>